<accession>A0ABS1EB84</accession>
<dbReference type="NCBIfam" id="TIGR00369">
    <property type="entry name" value="unchar_dom_1"/>
    <property type="match status" value="1"/>
</dbReference>
<evidence type="ECO:0000259" key="3">
    <source>
        <dbReference type="Pfam" id="PF03061"/>
    </source>
</evidence>
<dbReference type="PANTHER" id="PTHR21660">
    <property type="entry name" value="THIOESTERASE SUPERFAMILY MEMBER-RELATED"/>
    <property type="match status" value="1"/>
</dbReference>
<feature type="domain" description="Thioesterase" evidence="3">
    <location>
        <begin position="49"/>
        <end position="120"/>
    </location>
</feature>
<sequence length="137" mass="15194">MNTLIPSGFEPWQPNSPFMQYIANLGTLHMNKEGNVLALFIQDKHTNMHGIVHGGMLATLADCALGQYIAKQAQAPVVTVQMSVDYLNPVKSNDWLEAEVIIDKKGRGLIYATCLIKVKDKVMFKANAVFLVRHAKP</sequence>
<organism evidence="4 5">
    <name type="scientific">Advenella mandrilli</name>
    <dbReference type="NCBI Taxonomy" id="2800330"/>
    <lineage>
        <taxon>Bacteria</taxon>
        <taxon>Pseudomonadati</taxon>
        <taxon>Pseudomonadota</taxon>
        <taxon>Betaproteobacteria</taxon>
        <taxon>Burkholderiales</taxon>
        <taxon>Alcaligenaceae</taxon>
    </lineage>
</organism>
<dbReference type="Gene3D" id="3.10.129.10">
    <property type="entry name" value="Hotdog Thioesterase"/>
    <property type="match status" value="1"/>
</dbReference>
<evidence type="ECO:0000256" key="1">
    <source>
        <dbReference type="ARBA" id="ARBA00008324"/>
    </source>
</evidence>
<dbReference type="InterPro" id="IPR003736">
    <property type="entry name" value="PAAI_dom"/>
</dbReference>
<dbReference type="InterPro" id="IPR039298">
    <property type="entry name" value="ACOT13"/>
</dbReference>
<dbReference type="InterPro" id="IPR029069">
    <property type="entry name" value="HotDog_dom_sf"/>
</dbReference>
<dbReference type="RefSeq" id="WP_200233468.1">
    <property type="nucleotide sequence ID" value="NZ_JAENGP010000002.1"/>
</dbReference>
<protein>
    <submittedName>
        <fullName evidence="4">PaaI family thioesterase</fullName>
    </submittedName>
</protein>
<evidence type="ECO:0000313" key="4">
    <source>
        <dbReference type="EMBL" id="MBK1780083.1"/>
    </source>
</evidence>
<gene>
    <name evidence="4" type="ORF">JHL22_02500</name>
</gene>
<comment type="similarity">
    <text evidence="1">Belongs to the thioesterase PaaI family.</text>
</comment>
<dbReference type="Proteomes" id="UP000635316">
    <property type="component" value="Unassembled WGS sequence"/>
</dbReference>
<keyword evidence="2" id="KW-0378">Hydrolase</keyword>
<keyword evidence="5" id="KW-1185">Reference proteome</keyword>
<dbReference type="PANTHER" id="PTHR21660:SF1">
    <property type="entry name" value="ACYL-COENZYME A THIOESTERASE 13"/>
    <property type="match status" value="1"/>
</dbReference>
<name>A0ABS1EB84_9BURK</name>
<proteinExistence type="inferred from homology"/>
<evidence type="ECO:0000313" key="5">
    <source>
        <dbReference type="Proteomes" id="UP000635316"/>
    </source>
</evidence>
<dbReference type="InterPro" id="IPR006683">
    <property type="entry name" value="Thioestr_dom"/>
</dbReference>
<dbReference type="Pfam" id="PF03061">
    <property type="entry name" value="4HBT"/>
    <property type="match status" value="1"/>
</dbReference>
<comment type="caution">
    <text evidence="4">The sequence shown here is derived from an EMBL/GenBank/DDBJ whole genome shotgun (WGS) entry which is preliminary data.</text>
</comment>
<reference evidence="4 5" key="1">
    <citation type="submission" date="2020-12" db="EMBL/GenBank/DDBJ databases">
        <authorList>
            <person name="Lu T."/>
            <person name="Wang Q."/>
            <person name="Han X."/>
        </authorList>
    </citation>
    <scope>NUCLEOTIDE SEQUENCE [LARGE SCALE GENOMIC DNA]</scope>
    <source>
        <strain evidence="4 5">WQ 585</strain>
    </source>
</reference>
<dbReference type="SUPFAM" id="SSF54637">
    <property type="entry name" value="Thioesterase/thiol ester dehydrase-isomerase"/>
    <property type="match status" value="1"/>
</dbReference>
<dbReference type="EMBL" id="JAENGP010000002">
    <property type="protein sequence ID" value="MBK1780083.1"/>
    <property type="molecule type" value="Genomic_DNA"/>
</dbReference>
<dbReference type="CDD" id="cd03443">
    <property type="entry name" value="PaaI_thioesterase"/>
    <property type="match status" value="1"/>
</dbReference>
<evidence type="ECO:0000256" key="2">
    <source>
        <dbReference type="ARBA" id="ARBA00022801"/>
    </source>
</evidence>